<reference evidence="7 8" key="1">
    <citation type="submission" date="2019-08" db="EMBL/GenBank/DDBJ databases">
        <title>Seonamhaeicola sediminis sp. nov., isolated from marine sediment.</title>
        <authorList>
            <person name="Cao W.R."/>
        </authorList>
    </citation>
    <scope>NUCLEOTIDE SEQUENCE [LARGE SCALE GENOMIC DNA]</scope>
    <source>
        <strain evidence="7 8">B011</strain>
    </source>
</reference>
<proteinExistence type="predicted"/>
<evidence type="ECO:0000313" key="8">
    <source>
        <dbReference type="Proteomes" id="UP000323930"/>
    </source>
</evidence>
<dbReference type="Proteomes" id="UP000323930">
    <property type="component" value="Unassembled WGS sequence"/>
</dbReference>
<dbReference type="RefSeq" id="WP_148544853.1">
    <property type="nucleotide sequence ID" value="NZ_VSDQ01000718.1"/>
</dbReference>
<evidence type="ECO:0000259" key="6">
    <source>
        <dbReference type="Pfam" id="PF04932"/>
    </source>
</evidence>
<dbReference type="PANTHER" id="PTHR37422:SF17">
    <property type="entry name" value="O-ANTIGEN LIGASE"/>
    <property type="match status" value="1"/>
</dbReference>
<feature type="transmembrane region" description="Helical" evidence="5">
    <location>
        <begin position="323"/>
        <end position="344"/>
    </location>
</feature>
<protein>
    <submittedName>
        <fullName evidence="7">O-antigen ligase family protein</fullName>
    </submittedName>
</protein>
<comment type="subcellular location">
    <subcellularLocation>
        <location evidence="1">Membrane</location>
        <topology evidence="1">Multi-pass membrane protein</topology>
    </subcellularLocation>
</comment>
<keyword evidence="4 5" id="KW-0472">Membrane</keyword>
<dbReference type="OrthoDB" id="695378at2"/>
<evidence type="ECO:0000256" key="5">
    <source>
        <dbReference type="SAM" id="Phobius"/>
    </source>
</evidence>
<accession>A0A5D0HKM8</accession>
<keyword evidence="7" id="KW-0436">Ligase</keyword>
<feature type="transmembrane region" description="Helical" evidence="5">
    <location>
        <begin position="105"/>
        <end position="123"/>
    </location>
</feature>
<dbReference type="InterPro" id="IPR007016">
    <property type="entry name" value="O-antigen_ligase-rel_domated"/>
</dbReference>
<dbReference type="InterPro" id="IPR051533">
    <property type="entry name" value="WaaL-like"/>
</dbReference>
<evidence type="ECO:0000256" key="2">
    <source>
        <dbReference type="ARBA" id="ARBA00022692"/>
    </source>
</evidence>
<feature type="transmembrane region" description="Helical" evidence="5">
    <location>
        <begin position="199"/>
        <end position="215"/>
    </location>
</feature>
<feature type="transmembrane region" description="Helical" evidence="5">
    <location>
        <begin position="24"/>
        <end position="46"/>
    </location>
</feature>
<organism evidence="7 8">
    <name type="scientific">Seonamhaeicola marinus</name>
    <dbReference type="NCBI Taxonomy" id="1912246"/>
    <lineage>
        <taxon>Bacteria</taxon>
        <taxon>Pseudomonadati</taxon>
        <taxon>Bacteroidota</taxon>
        <taxon>Flavobacteriia</taxon>
        <taxon>Flavobacteriales</taxon>
        <taxon>Flavobacteriaceae</taxon>
    </lineage>
</organism>
<dbReference type="GO" id="GO:0016874">
    <property type="term" value="F:ligase activity"/>
    <property type="evidence" value="ECO:0007669"/>
    <property type="project" value="UniProtKB-KW"/>
</dbReference>
<evidence type="ECO:0000256" key="1">
    <source>
        <dbReference type="ARBA" id="ARBA00004141"/>
    </source>
</evidence>
<feature type="transmembrane region" description="Helical" evidence="5">
    <location>
        <begin position="74"/>
        <end position="93"/>
    </location>
</feature>
<comment type="caution">
    <text evidence="7">The sequence shown here is derived from an EMBL/GenBank/DDBJ whole genome shotgun (WGS) entry which is preliminary data.</text>
</comment>
<keyword evidence="3 5" id="KW-1133">Transmembrane helix</keyword>
<keyword evidence="8" id="KW-1185">Reference proteome</keyword>
<dbReference type="EMBL" id="VSDQ01000718">
    <property type="protein sequence ID" value="TYA71866.1"/>
    <property type="molecule type" value="Genomic_DNA"/>
</dbReference>
<dbReference type="PANTHER" id="PTHR37422">
    <property type="entry name" value="TEICHURONIC ACID BIOSYNTHESIS PROTEIN TUAE"/>
    <property type="match status" value="1"/>
</dbReference>
<feature type="domain" description="O-antigen ligase-related" evidence="6">
    <location>
        <begin position="166"/>
        <end position="304"/>
    </location>
</feature>
<feature type="transmembrane region" description="Helical" evidence="5">
    <location>
        <begin position="166"/>
        <end position="187"/>
    </location>
</feature>
<feature type="transmembrane region" description="Helical" evidence="5">
    <location>
        <begin position="135"/>
        <end position="154"/>
    </location>
</feature>
<dbReference type="Pfam" id="PF04932">
    <property type="entry name" value="Wzy_C"/>
    <property type="match status" value="1"/>
</dbReference>
<gene>
    <name evidence="7" type="ORF">FUA24_20160</name>
</gene>
<evidence type="ECO:0000256" key="3">
    <source>
        <dbReference type="ARBA" id="ARBA00022989"/>
    </source>
</evidence>
<dbReference type="AlphaFoldDB" id="A0A5D0HKM8"/>
<keyword evidence="2 5" id="KW-0812">Transmembrane</keyword>
<name>A0A5D0HKM8_9FLAO</name>
<dbReference type="GO" id="GO:0016020">
    <property type="term" value="C:membrane"/>
    <property type="evidence" value="ECO:0007669"/>
    <property type="project" value="UniProtKB-SubCell"/>
</dbReference>
<evidence type="ECO:0000313" key="7">
    <source>
        <dbReference type="EMBL" id="TYA71866.1"/>
    </source>
</evidence>
<sequence>MFYLKYIILAFIVLNIPEIAVRNLGTTIGTISSYSLFIFLLLYFLFKKDRGKVNVPLVVVGFLYYIISSFQSQWALGTFAFHAIKFFIVIICANEVARDTTPKELSFLFVIGAISIILHPFLFEDNYYGRYSGFYFNPNSGAYAAITAFALTFSYKKGLLKLGKTLLSSFGGLMTFSRTFVILWVLMNLLSIRLNIKNLRIIGYGIIALIVIVSLKDTLGLNTKRIDEFTALANNDQRGAKGLTEDSRTATWSHYYNLIYKKPLFGNGFHYFQGGHISSIKVGVHNSFLLILGEAGVLPFIFFVLYIVYLLTQSYKRFMKAPYLFMMTMALTATLLADHGFFYLPIFPFVTMWIHNQINIEKEKESDINLKPMLTT</sequence>
<feature type="transmembrane region" description="Helical" evidence="5">
    <location>
        <begin position="288"/>
        <end position="311"/>
    </location>
</feature>
<feature type="transmembrane region" description="Helical" evidence="5">
    <location>
        <begin position="53"/>
        <end position="68"/>
    </location>
</feature>
<evidence type="ECO:0000256" key="4">
    <source>
        <dbReference type="ARBA" id="ARBA00023136"/>
    </source>
</evidence>